<proteinExistence type="predicted"/>
<protein>
    <submittedName>
        <fullName evidence="1">Uncharacterized protein</fullName>
    </submittedName>
</protein>
<evidence type="ECO:0000313" key="2">
    <source>
        <dbReference type="Proteomes" id="UP001558613"/>
    </source>
</evidence>
<evidence type="ECO:0000313" key="1">
    <source>
        <dbReference type="EMBL" id="KAL1257940.1"/>
    </source>
</evidence>
<gene>
    <name evidence="1" type="ORF">QQF64_011184</name>
</gene>
<organism evidence="1 2">
    <name type="scientific">Cirrhinus molitorella</name>
    <name type="common">mud carp</name>
    <dbReference type="NCBI Taxonomy" id="172907"/>
    <lineage>
        <taxon>Eukaryota</taxon>
        <taxon>Metazoa</taxon>
        <taxon>Chordata</taxon>
        <taxon>Craniata</taxon>
        <taxon>Vertebrata</taxon>
        <taxon>Euteleostomi</taxon>
        <taxon>Actinopterygii</taxon>
        <taxon>Neopterygii</taxon>
        <taxon>Teleostei</taxon>
        <taxon>Ostariophysi</taxon>
        <taxon>Cypriniformes</taxon>
        <taxon>Cyprinidae</taxon>
        <taxon>Labeoninae</taxon>
        <taxon>Labeonini</taxon>
        <taxon>Cirrhinus</taxon>
    </lineage>
</organism>
<keyword evidence="2" id="KW-1185">Reference proteome</keyword>
<name>A0ABR3LZF9_9TELE</name>
<dbReference type="EMBL" id="JAYMGO010000017">
    <property type="protein sequence ID" value="KAL1257940.1"/>
    <property type="molecule type" value="Genomic_DNA"/>
</dbReference>
<sequence>MGLDLGCSVALNDRVPLTRTKPTKLPSALPSPPDLDNAGSVLSECKGLVVWITPSSHLVALTLPKKKGILKLWRSVNEFSLSSSSWLLPKANRTPLTPFLL</sequence>
<comment type="caution">
    <text evidence="1">The sequence shown here is derived from an EMBL/GenBank/DDBJ whole genome shotgun (WGS) entry which is preliminary data.</text>
</comment>
<reference evidence="1 2" key="1">
    <citation type="submission" date="2023-09" db="EMBL/GenBank/DDBJ databases">
        <authorList>
            <person name="Wang M."/>
        </authorList>
    </citation>
    <scope>NUCLEOTIDE SEQUENCE [LARGE SCALE GENOMIC DNA]</scope>
    <source>
        <strain evidence="1">GT-2023</strain>
        <tissue evidence="1">Liver</tissue>
    </source>
</reference>
<accession>A0ABR3LZF9</accession>
<dbReference type="Proteomes" id="UP001558613">
    <property type="component" value="Unassembled WGS sequence"/>
</dbReference>